<evidence type="ECO:0000313" key="5">
    <source>
        <dbReference type="EMBL" id="AMO56306.1"/>
    </source>
</evidence>
<evidence type="ECO:0000313" key="6">
    <source>
        <dbReference type="Proteomes" id="UP000071065"/>
    </source>
</evidence>
<evidence type="ECO:0000256" key="1">
    <source>
        <dbReference type="ARBA" id="ARBA00004496"/>
    </source>
</evidence>
<evidence type="ECO:0000256" key="2">
    <source>
        <dbReference type="ARBA" id="ARBA00022490"/>
    </source>
</evidence>
<keyword evidence="3 4" id="KW-0143">Chaperone</keyword>
<comment type="subcellular location">
    <subcellularLocation>
        <location evidence="1 4">Cytoplasm</location>
    </subcellularLocation>
</comment>
<gene>
    <name evidence="4 5" type="primary">napD</name>
    <name evidence="5" type="ORF">EZMO1_2202</name>
</gene>
<comment type="function">
    <text evidence="4">Chaperone for NapA, the catalytic subunit of the periplasmic nitrate reductase. It binds directly and specifically to the twin-arginine signal peptide of NapA, preventing premature interaction with the Tat translocase and premature export.</text>
</comment>
<reference evidence="5 6" key="1">
    <citation type="journal article" date="2016" name="Front. Microbiol.">
        <title>Genomic Insight into the Host-Endosymbiont Relationship of Endozoicomonas montiporae CL-33(T) with its Coral Host.</title>
        <authorList>
            <person name="Ding J.-Y."/>
            <person name="Shiu J.-H."/>
            <person name="Chen W.-M."/>
            <person name="Chiang Y.-R."/>
            <person name="Tang S.-L."/>
        </authorList>
    </citation>
    <scope>NUCLEOTIDE SEQUENCE [LARGE SCALE GENOMIC DNA]</scope>
    <source>
        <strain evidence="5 6">CL-33</strain>
    </source>
</reference>
<dbReference type="Gene3D" id="3.30.70.920">
    <property type="match status" value="1"/>
</dbReference>
<dbReference type="PATRIC" id="fig|570277.3.peg.2373"/>
<proteinExistence type="inferred from homology"/>
<dbReference type="GO" id="GO:0005048">
    <property type="term" value="F:signal sequence binding"/>
    <property type="evidence" value="ECO:0007669"/>
    <property type="project" value="UniProtKB-UniRule"/>
</dbReference>
<protein>
    <recommendedName>
        <fullName evidence="4">Chaperone NapD</fullName>
    </recommendedName>
    <alternativeName>
        <fullName evidence="4">NapA signal peptide-binding chaperone NapD</fullName>
    </alternativeName>
</protein>
<organism evidence="5 6">
    <name type="scientific">Endozoicomonas montiporae CL-33</name>
    <dbReference type="NCBI Taxonomy" id="570277"/>
    <lineage>
        <taxon>Bacteria</taxon>
        <taxon>Pseudomonadati</taxon>
        <taxon>Pseudomonadota</taxon>
        <taxon>Gammaproteobacteria</taxon>
        <taxon>Oceanospirillales</taxon>
        <taxon>Endozoicomonadaceae</taxon>
        <taxon>Endozoicomonas</taxon>
    </lineage>
</organism>
<dbReference type="InterPro" id="IPR005623">
    <property type="entry name" value="Chaperone_NapD_NO3_reduct"/>
</dbReference>
<dbReference type="AlphaFoldDB" id="A0A142BC30"/>
<accession>A0A142BC30</accession>
<dbReference type="HAMAP" id="MF_02200">
    <property type="entry name" value="NapD"/>
    <property type="match status" value="1"/>
</dbReference>
<dbReference type="GO" id="GO:0051224">
    <property type="term" value="P:negative regulation of protein transport"/>
    <property type="evidence" value="ECO:0007669"/>
    <property type="project" value="UniProtKB-UniRule"/>
</dbReference>
<dbReference type="EMBL" id="CP013251">
    <property type="protein sequence ID" value="AMO56306.1"/>
    <property type="molecule type" value="Genomic_DNA"/>
</dbReference>
<dbReference type="Proteomes" id="UP000071065">
    <property type="component" value="Chromosome"/>
</dbReference>
<evidence type="ECO:0000256" key="3">
    <source>
        <dbReference type="ARBA" id="ARBA00023186"/>
    </source>
</evidence>
<comment type="similarity">
    <text evidence="4">Belongs to the NapD family.</text>
</comment>
<comment type="subunit">
    <text evidence="4">Interacts with the cytoplasmic NapA precursor.</text>
</comment>
<dbReference type="KEGG" id="emp:EZMO1_2202"/>
<dbReference type="PANTHER" id="PTHR38603">
    <property type="entry name" value="CHAPERONE NAPD"/>
    <property type="match status" value="1"/>
</dbReference>
<dbReference type="STRING" id="570277.EZMO1_2202"/>
<sequence>MKHSTIDPVNDKAFTIAGLVVHTLPGCSASVADTLNGFAGVEVHQADPTGKLVVTVEEQAGEKTMIDTISRINQTQGVMSAALVYSHQGTED</sequence>
<dbReference type="RefSeq" id="WP_051789466.1">
    <property type="nucleotide sequence ID" value="NZ_CP013251.1"/>
</dbReference>
<evidence type="ECO:0000256" key="4">
    <source>
        <dbReference type="HAMAP-Rule" id="MF_02200"/>
    </source>
</evidence>
<dbReference type="GO" id="GO:0005737">
    <property type="term" value="C:cytoplasm"/>
    <property type="evidence" value="ECO:0007669"/>
    <property type="project" value="UniProtKB-SubCell"/>
</dbReference>
<keyword evidence="2 4" id="KW-0963">Cytoplasm</keyword>
<dbReference type="PANTHER" id="PTHR38603:SF1">
    <property type="entry name" value="CHAPERONE NAPD"/>
    <property type="match status" value="1"/>
</dbReference>
<name>A0A142BC30_9GAMM</name>
<dbReference type="OrthoDB" id="5770785at2"/>
<dbReference type="Pfam" id="PF03927">
    <property type="entry name" value="NapD"/>
    <property type="match status" value="1"/>
</dbReference>